<dbReference type="Proteomes" id="UP000821845">
    <property type="component" value="Chromosome 7"/>
</dbReference>
<reference evidence="1" key="1">
    <citation type="submission" date="2020-05" db="EMBL/GenBank/DDBJ databases">
        <title>Large-scale comparative analyses of tick genomes elucidate their genetic diversity and vector capacities.</title>
        <authorList>
            <person name="Jia N."/>
            <person name="Wang J."/>
            <person name="Shi W."/>
            <person name="Du L."/>
            <person name="Sun Y."/>
            <person name="Zhan W."/>
            <person name="Jiang J."/>
            <person name="Wang Q."/>
            <person name="Zhang B."/>
            <person name="Ji P."/>
            <person name="Sakyi L.B."/>
            <person name="Cui X."/>
            <person name="Yuan T."/>
            <person name="Jiang B."/>
            <person name="Yang W."/>
            <person name="Lam T.T.-Y."/>
            <person name="Chang Q."/>
            <person name="Ding S."/>
            <person name="Wang X."/>
            <person name="Zhu J."/>
            <person name="Ruan X."/>
            <person name="Zhao L."/>
            <person name="Wei J."/>
            <person name="Que T."/>
            <person name="Du C."/>
            <person name="Cheng J."/>
            <person name="Dai P."/>
            <person name="Han X."/>
            <person name="Huang E."/>
            <person name="Gao Y."/>
            <person name="Liu J."/>
            <person name="Shao H."/>
            <person name="Ye R."/>
            <person name="Li L."/>
            <person name="Wei W."/>
            <person name="Wang X."/>
            <person name="Wang C."/>
            <person name="Yang T."/>
            <person name="Huo Q."/>
            <person name="Li W."/>
            <person name="Guo W."/>
            <person name="Chen H."/>
            <person name="Zhou L."/>
            <person name="Ni X."/>
            <person name="Tian J."/>
            <person name="Zhou Y."/>
            <person name="Sheng Y."/>
            <person name="Liu T."/>
            <person name="Pan Y."/>
            <person name="Xia L."/>
            <person name="Li J."/>
            <person name="Zhao F."/>
            <person name="Cao W."/>
        </authorList>
    </citation>
    <scope>NUCLEOTIDE SEQUENCE</scope>
    <source>
        <strain evidence="1">Hyas-2018</strain>
    </source>
</reference>
<comment type="caution">
    <text evidence="1">The sequence shown here is derived from an EMBL/GenBank/DDBJ whole genome shotgun (WGS) entry which is preliminary data.</text>
</comment>
<organism evidence="1 2">
    <name type="scientific">Hyalomma asiaticum</name>
    <name type="common">Tick</name>
    <dbReference type="NCBI Taxonomy" id="266040"/>
    <lineage>
        <taxon>Eukaryota</taxon>
        <taxon>Metazoa</taxon>
        <taxon>Ecdysozoa</taxon>
        <taxon>Arthropoda</taxon>
        <taxon>Chelicerata</taxon>
        <taxon>Arachnida</taxon>
        <taxon>Acari</taxon>
        <taxon>Parasitiformes</taxon>
        <taxon>Ixodida</taxon>
        <taxon>Ixodoidea</taxon>
        <taxon>Ixodidae</taxon>
        <taxon>Hyalomminae</taxon>
        <taxon>Hyalomma</taxon>
    </lineage>
</organism>
<evidence type="ECO:0000313" key="1">
    <source>
        <dbReference type="EMBL" id="KAH6925455.1"/>
    </source>
</evidence>
<gene>
    <name evidence="1" type="ORF">HPB50_005704</name>
</gene>
<accession>A0ACB7RST2</accession>
<proteinExistence type="predicted"/>
<protein>
    <submittedName>
        <fullName evidence="1">Uncharacterized protein</fullName>
    </submittedName>
</protein>
<sequence>MSPNNPPVELCEPAPLHVCPTTTAPGHAAGDVVVFDPSDQSCRKYRPGRNCLTGDNRFRDMDSCEAACTGRQHQPPCSEPASLHSCIPGIDTNSSAYYNLALYCLEVDRGSCLRGVGFSSKEECEHVCRGEGARNDAVECHTDDVRQCTLTTHLYHVAFIEGRCVQRVNICPKSVGFTSIDHCNKACRKSSKDVHPWWADTCNIFDTIGDADESSPTAAYELLDYVAKQALSASEDADRAKHMFVARVFSDSEFEESVAHYSQPWLPEFPTIDLDKSVTARKAYQTVFQAAYSCLQYYGVAMEQAMLDQSHYHTPFLELFVEMQEDVVQLLCKLLSGFERFELTRGADVERDVMPDEFRNIDHSGQRNLRDYLTLRDYAQLTRRISELFAYLRDHY</sequence>
<name>A0ACB7RST2_HYAAI</name>
<dbReference type="EMBL" id="CM023487">
    <property type="protein sequence ID" value="KAH6925455.1"/>
    <property type="molecule type" value="Genomic_DNA"/>
</dbReference>
<keyword evidence="2" id="KW-1185">Reference proteome</keyword>
<evidence type="ECO:0000313" key="2">
    <source>
        <dbReference type="Proteomes" id="UP000821845"/>
    </source>
</evidence>